<protein>
    <recommendedName>
        <fullName evidence="2">FtsX extracellular domain-containing protein</fullName>
    </recommendedName>
</protein>
<feature type="transmembrane region" description="Helical" evidence="1">
    <location>
        <begin position="45"/>
        <end position="66"/>
    </location>
</feature>
<keyword evidence="1" id="KW-0472">Membrane</keyword>
<gene>
    <name evidence="3" type="ORF">GCM10010170_072350</name>
</gene>
<proteinExistence type="predicted"/>
<keyword evidence="4" id="KW-1185">Reference proteome</keyword>
<keyword evidence="1" id="KW-1133">Transmembrane helix</keyword>
<dbReference type="Gene3D" id="3.30.70.3040">
    <property type="match status" value="1"/>
</dbReference>
<reference evidence="4" key="1">
    <citation type="journal article" date="2019" name="Int. J. Syst. Evol. Microbiol.">
        <title>The Global Catalogue of Microorganisms (GCM) 10K type strain sequencing project: providing services to taxonomists for standard genome sequencing and annotation.</title>
        <authorList>
            <consortium name="The Broad Institute Genomics Platform"/>
            <consortium name="The Broad Institute Genome Sequencing Center for Infectious Disease"/>
            <person name="Wu L."/>
            <person name="Ma J."/>
        </authorList>
    </citation>
    <scope>NUCLEOTIDE SEQUENCE [LARGE SCALE GENOMIC DNA]</scope>
    <source>
        <strain evidence="4">JCM 3272</strain>
    </source>
</reference>
<evidence type="ECO:0000259" key="2">
    <source>
        <dbReference type="Pfam" id="PF18075"/>
    </source>
</evidence>
<dbReference type="EMBL" id="BAAARV010000071">
    <property type="protein sequence ID" value="GAA2371099.1"/>
    <property type="molecule type" value="Genomic_DNA"/>
</dbReference>
<dbReference type="Proteomes" id="UP001501444">
    <property type="component" value="Unassembled WGS sequence"/>
</dbReference>
<evidence type="ECO:0000256" key="1">
    <source>
        <dbReference type="SAM" id="Phobius"/>
    </source>
</evidence>
<name>A0ABP5U6J8_9ACTN</name>
<evidence type="ECO:0000313" key="4">
    <source>
        <dbReference type="Proteomes" id="UP001501444"/>
    </source>
</evidence>
<dbReference type="InterPro" id="IPR040690">
    <property type="entry name" value="FtsX_ECD"/>
</dbReference>
<dbReference type="RefSeq" id="WP_344617101.1">
    <property type="nucleotide sequence ID" value="NZ_BAAARV010000071.1"/>
</dbReference>
<sequence>MLDSDTDQVLRAALRAEYDLAHEALRPGGVAAVRAAAVREHRRRAVGAAGLVALLLLGGVAGWWIAGSAPPAQTAAPQSCDGPGTDVSVFLKQGTTDEQRAEVHTVLESSAEVYCLRFEDQVTAWRNFRRQFSDAPDLVSATKPENLPESFRFRVADRAGADAVERLVAPLGGVSDVVCSCELLPS</sequence>
<accession>A0ABP5U6J8</accession>
<keyword evidence="1" id="KW-0812">Transmembrane</keyword>
<comment type="caution">
    <text evidence="3">The sequence shown here is derived from an EMBL/GenBank/DDBJ whole genome shotgun (WGS) entry which is preliminary data.</text>
</comment>
<feature type="domain" description="FtsX extracellular" evidence="2">
    <location>
        <begin position="87"/>
        <end position="177"/>
    </location>
</feature>
<dbReference type="Pfam" id="PF18075">
    <property type="entry name" value="FtsX_ECD"/>
    <property type="match status" value="1"/>
</dbReference>
<evidence type="ECO:0000313" key="3">
    <source>
        <dbReference type="EMBL" id="GAA2371099.1"/>
    </source>
</evidence>
<organism evidence="3 4">
    <name type="scientific">Dactylosporangium salmoneum</name>
    <dbReference type="NCBI Taxonomy" id="53361"/>
    <lineage>
        <taxon>Bacteria</taxon>
        <taxon>Bacillati</taxon>
        <taxon>Actinomycetota</taxon>
        <taxon>Actinomycetes</taxon>
        <taxon>Micromonosporales</taxon>
        <taxon>Micromonosporaceae</taxon>
        <taxon>Dactylosporangium</taxon>
    </lineage>
</organism>